<dbReference type="GO" id="GO:0016787">
    <property type="term" value="F:hydrolase activity"/>
    <property type="evidence" value="ECO:0007669"/>
    <property type="project" value="UniProtKB-KW"/>
</dbReference>
<evidence type="ECO:0000313" key="2">
    <source>
        <dbReference type="Proteomes" id="UP000004358"/>
    </source>
</evidence>
<dbReference type="AlphaFoldDB" id="A3ZQW2"/>
<organism evidence="1 2">
    <name type="scientific">Blastopirellula marina DSM 3645</name>
    <dbReference type="NCBI Taxonomy" id="314230"/>
    <lineage>
        <taxon>Bacteria</taxon>
        <taxon>Pseudomonadati</taxon>
        <taxon>Planctomycetota</taxon>
        <taxon>Planctomycetia</taxon>
        <taxon>Pirellulales</taxon>
        <taxon>Pirellulaceae</taxon>
        <taxon>Blastopirellula</taxon>
    </lineage>
</organism>
<keyword evidence="1" id="KW-0378">Hydrolase</keyword>
<name>A3ZQW2_9BACT</name>
<evidence type="ECO:0000313" key="1">
    <source>
        <dbReference type="EMBL" id="EAQ81052.1"/>
    </source>
</evidence>
<accession>A3ZQW2</accession>
<reference evidence="1 2" key="1">
    <citation type="submission" date="2006-02" db="EMBL/GenBank/DDBJ databases">
        <authorList>
            <person name="Amann R."/>
            <person name="Ferriera S."/>
            <person name="Johnson J."/>
            <person name="Kravitz S."/>
            <person name="Halpern A."/>
            <person name="Remington K."/>
            <person name="Beeson K."/>
            <person name="Tran B."/>
            <person name="Rogers Y.-H."/>
            <person name="Friedman R."/>
            <person name="Venter J.C."/>
        </authorList>
    </citation>
    <scope>NUCLEOTIDE SEQUENCE [LARGE SCALE GENOMIC DNA]</scope>
    <source>
        <strain evidence="1 2">DSM 3645</strain>
    </source>
</reference>
<dbReference type="EMBL" id="AANZ01000006">
    <property type="protein sequence ID" value="EAQ81052.1"/>
    <property type="molecule type" value="Genomic_DNA"/>
</dbReference>
<proteinExistence type="predicted"/>
<dbReference type="Proteomes" id="UP000004358">
    <property type="component" value="Unassembled WGS sequence"/>
</dbReference>
<dbReference type="STRING" id="314230.DSM3645_20812"/>
<gene>
    <name evidence="1" type="ORF">DSM3645_20812</name>
</gene>
<dbReference type="HOGENOM" id="CLU_2858767_0_0_0"/>
<dbReference type="EC" id="3.1.-.-" evidence="1"/>
<protein>
    <submittedName>
        <fullName evidence="1">D-tyrosyl-tRNA deacylase</fullName>
        <ecNumber evidence="1">3.1.-.-</ecNumber>
    </submittedName>
</protein>
<sequence length="64" mass="7114">MEGTVKITEKHGRKASLPTMAKVQSIGSSNETRALDEGDFCVTVLWSGAPFFFSIRSSKPRRRL</sequence>
<comment type="caution">
    <text evidence="1">The sequence shown here is derived from an EMBL/GenBank/DDBJ whole genome shotgun (WGS) entry which is preliminary data.</text>
</comment>